<feature type="region of interest" description="Disordered" evidence="1">
    <location>
        <begin position="54"/>
        <end position="82"/>
    </location>
</feature>
<proteinExistence type="predicted"/>
<gene>
    <name evidence="5" type="primary">LOC110975388</name>
</gene>
<dbReference type="Pfam" id="PF00754">
    <property type="entry name" value="F5_F8_type_C"/>
    <property type="match status" value="1"/>
</dbReference>
<evidence type="ECO:0000259" key="3">
    <source>
        <dbReference type="PROSITE" id="PS50022"/>
    </source>
</evidence>
<dbReference type="SMART" id="SM00231">
    <property type="entry name" value="FA58C"/>
    <property type="match status" value="1"/>
</dbReference>
<accession>A0A8B7XUD7</accession>
<reference evidence="5" key="1">
    <citation type="submission" date="2025-08" db="UniProtKB">
        <authorList>
            <consortium name="RefSeq"/>
        </authorList>
    </citation>
    <scope>IDENTIFICATION</scope>
</reference>
<sequence>MGGAAMLVLIVSTLTEFLSGVEGTARTCYFGPPPKPDPDNPDHWMKQVMTEIRERYPGRRGRSPAEEGPTEPGPAIVPCLNPRPLGMEDKTIPDERISASSHMDCFRGSCLATDARLNSNKRWAPKSNADSWIEVDLAVRTVVSGVTTQRGPKGVWYVEKYKVSYQRQPSSDRVHVTDQDGDTKVFNGNTSSNTTVTNLFDESVVATTVRIEPIQWHTWIGLRFELVGCRLD</sequence>
<dbReference type="Proteomes" id="UP000694845">
    <property type="component" value="Unplaced"/>
</dbReference>
<evidence type="ECO:0000313" key="5">
    <source>
        <dbReference type="RefSeq" id="XP_022083531.1"/>
    </source>
</evidence>
<dbReference type="PANTHER" id="PTHR24543">
    <property type="entry name" value="MULTICOPPER OXIDASE-RELATED"/>
    <property type="match status" value="1"/>
</dbReference>
<feature type="domain" description="F5/8 type C" evidence="3">
    <location>
        <begin position="79"/>
        <end position="229"/>
    </location>
</feature>
<dbReference type="OMA" id="QWHTWIG"/>
<dbReference type="CDD" id="cd00057">
    <property type="entry name" value="FA58C"/>
    <property type="match status" value="1"/>
</dbReference>
<dbReference type="Gene3D" id="2.60.120.260">
    <property type="entry name" value="Galactose-binding domain-like"/>
    <property type="match status" value="1"/>
</dbReference>
<evidence type="ECO:0000313" key="4">
    <source>
        <dbReference type="Proteomes" id="UP000694845"/>
    </source>
</evidence>
<dbReference type="GeneID" id="110975388"/>
<keyword evidence="2" id="KW-0732">Signal</keyword>
<feature type="signal peptide" evidence="2">
    <location>
        <begin position="1"/>
        <end position="23"/>
    </location>
</feature>
<dbReference type="PANTHER" id="PTHR24543:SF325">
    <property type="entry name" value="F5_8 TYPE C DOMAIN-CONTAINING PROTEIN"/>
    <property type="match status" value="1"/>
</dbReference>
<dbReference type="RefSeq" id="XP_022083531.1">
    <property type="nucleotide sequence ID" value="XM_022227839.1"/>
</dbReference>
<dbReference type="OrthoDB" id="2121828at2759"/>
<organism evidence="4 5">
    <name type="scientific">Acanthaster planci</name>
    <name type="common">Crown-of-thorns starfish</name>
    <dbReference type="NCBI Taxonomy" id="133434"/>
    <lineage>
        <taxon>Eukaryota</taxon>
        <taxon>Metazoa</taxon>
        <taxon>Echinodermata</taxon>
        <taxon>Eleutherozoa</taxon>
        <taxon>Asterozoa</taxon>
        <taxon>Asteroidea</taxon>
        <taxon>Valvatacea</taxon>
        <taxon>Valvatida</taxon>
        <taxon>Acanthasteridae</taxon>
        <taxon>Acanthaster</taxon>
    </lineage>
</organism>
<protein>
    <submittedName>
        <fullName evidence="5">Lactadherin-like</fullName>
    </submittedName>
</protein>
<feature type="chain" id="PRO_5034714970" evidence="2">
    <location>
        <begin position="24"/>
        <end position="232"/>
    </location>
</feature>
<feature type="region of interest" description="Disordered" evidence="1">
    <location>
        <begin position="169"/>
        <end position="188"/>
    </location>
</feature>
<feature type="compositionally biased region" description="Basic and acidic residues" evidence="1">
    <location>
        <begin position="170"/>
        <end position="183"/>
    </location>
</feature>
<evidence type="ECO:0000256" key="2">
    <source>
        <dbReference type="SAM" id="SignalP"/>
    </source>
</evidence>
<dbReference type="InterPro" id="IPR008979">
    <property type="entry name" value="Galactose-bd-like_sf"/>
</dbReference>
<dbReference type="KEGG" id="aplc:110975388"/>
<keyword evidence="4" id="KW-1185">Reference proteome</keyword>
<evidence type="ECO:0000256" key="1">
    <source>
        <dbReference type="SAM" id="MobiDB-lite"/>
    </source>
</evidence>
<dbReference type="PROSITE" id="PS01286">
    <property type="entry name" value="FA58C_2"/>
    <property type="match status" value="1"/>
</dbReference>
<dbReference type="PROSITE" id="PS50022">
    <property type="entry name" value="FA58C_3"/>
    <property type="match status" value="1"/>
</dbReference>
<dbReference type="AlphaFoldDB" id="A0A8B7XUD7"/>
<name>A0A8B7XUD7_ACAPL</name>
<dbReference type="InterPro" id="IPR000421">
    <property type="entry name" value="FA58C"/>
</dbReference>
<dbReference type="SUPFAM" id="SSF49785">
    <property type="entry name" value="Galactose-binding domain-like"/>
    <property type="match status" value="1"/>
</dbReference>